<sequence length="345" mass="38527">MVSAGGKRPRGRDPISMPAAAIEAKRMGINCVVLKNGWDGFHLKPDDHLAVSASFGRFIPESILGQLVYGGINIHPSLLPKYRGASPIYSTILHDDAEAGVTIQRMDTTEFDRGKALAQGILSLHGDEKYIDLRDKLSQGASSMLDSVLNQSLYKRSNPGHGSERTIFGTLTDTGEFRENRDAPLPIPVASWARKISPESASIVWETMTSRQIYNTTRAFDHAWTWINGKKVFLYNLIPLQQWLDQSKADVSNDICDWNTMQPGQFFLYRKKDFLIKTIDSAIVVLGGVQRQTGSFVPALEWAKTFNSDLFGKHKRRFMLSPGLHVTKNRKGESLPLLSPYSSFP</sequence>
<gene>
    <name evidence="3" type="ORF">SPOG_03758</name>
</gene>
<dbReference type="Pfam" id="PF02911">
    <property type="entry name" value="Formyl_trans_C"/>
    <property type="match status" value="1"/>
</dbReference>
<name>S9W5H8_SCHCR</name>
<dbReference type="Pfam" id="PF00551">
    <property type="entry name" value="Formyl_trans_N"/>
    <property type="match status" value="1"/>
</dbReference>
<dbReference type="InterPro" id="IPR002376">
    <property type="entry name" value="Formyl_transf_N"/>
</dbReference>
<dbReference type="InterPro" id="IPR036477">
    <property type="entry name" value="Formyl_transf_N_sf"/>
</dbReference>
<feature type="domain" description="Formyl transferase C-terminal" evidence="2">
    <location>
        <begin position="195"/>
        <end position="306"/>
    </location>
</feature>
<accession>S9W5H8</accession>
<dbReference type="EMBL" id="KE546988">
    <property type="protein sequence ID" value="EPY53220.1"/>
    <property type="molecule type" value="Genomic_DNA"/>
</dbReference>
<dbReference type="InterPro" id="IPR011034">
    <property type="entry name" value="Formyl_transferase-like_C_sf"/>
</dbReference>
<dbReference type="eggNOG" id="KOG3082">
    <property type="taxonomic scope" value="Eukaryota"/>
</dbReference>
<evidence type="ECO:0000259" key="1">
    <source>
        <dbReference type="Pfam" id="PF00551"/>
    </source>
</evidence>
<organism evidence="3 4">
    <name type="scientific">Schizosaccharomyces cryophilus (strain OY26 / ATCC MYA-4695 / CBS 11777 / NBRC 106824 / NRRL Y48691)</name>
    <name type="common">Fission yeast</name>
    <dbReference type="NCBI Taxonomy" id="653667"/>
    <lineage>
        <taxon>Eukaryota</taxon>
        <taxon>Fungi</taxon>
        <taxon>Dikarya</taxon>
        <taxon>Ascomycota</taxon>
        <taxon>Taphrinomycotina</taxon>
        <taxon>Schizosaccharomycetes</taxon>
        <taxon>Schizosaccharomycetales</taxon>
        <taxon>Schizosaccharomycetaceae</taxon>
        <taxon>Schizosaccharomyces</taxon>
    </lineage>
</organism>
<dbReference type="SUPFAM" id="SSF53328">
    <property type="entry name" value="Formyltransferase"/>
    <property type="match status" value="1"/>
</dbReference>
<dbReference type="STRING" id="653667.S9W5H8"/>
<dbReference type="SUPFAM" id="SSF50486">
    <property type="entry name" value="FMT C-terminal domain-like"/>
    <property type="match status" value="1"/>
</dbReference>
<dbReference type="AlphaFoldDB" id="S9W5H8"/>
<evidence type="ECO:0000313" key="4">
    <source>
        <dbReference type="Proteomes" id="UP000015464"/>
    </source>
</evidence>
<dbReference type="RefSeq" id="XP_013021476.1">
    <property type="nucleotide sequence ID" value="XM_013166022.1"/>
</dbReference>
<dbReference type="HOGENOM" id="CLU_033347_0_0_1"/>
<dbReference type="PANTHER" id="PTHR11138">
    <property type="entry name" value="METHIONYL-TRNA FORMYLTRANSFERASE"/>
    <property type="match status" value="1"/>
</dbReference>
<evidence type="ECO:0000259" key="2">
    <source>
        <dbReference type="Pfam" id="PF02911"/>
    </source>
</evidence>
<reference evidence="3 4" key="1">
    <citation type="journal article" date="2011" name="Science">
        <title>Comparative functional genomics of the fission yeasts.</title>
        <authorList>
            <person name="Rhind N."/>
            <person name="Chen Z."/>
            <person name="Yassour M."/>
            <person name="Thompson D.A."/>
            <person name="Haas B.J."/>
            <person name="Habib N."/>
            <person name="Wapinski I."/>
            <person name="Roy S."/>
            <person name="Lin M.F."/>
            <person name="Heiman D.I."/>
            <person name="Young S.K."/>
            <person name="Furuya K."/>
            <person name="Guo Y."/>
            <person name="Pidoux A."/>
            <person name="Chen H.M."/>
            <person name="Robbertse B."/>
            <person name="Goldberg J.M."/>
            <person name="Aoki K."/>
            <person name="Bayne E.H."/>
            <person name="Berlin A.M."/>
            <person name="Desjardins C.A."/>
            <person name="Dobbs E."/>
            <person name="Dukaj L."/>
            <person name="Fan L."/>
            <person name="FitzGerald M.G."/>
            <person name="French C."/>
            <person name="Gujja S."/>
            <person name="Hansen K."/>
            <person name="Keifenheim D."/>
            <person name="Levin J.Z."/>
            <person name="Mosher R.A."/>
            <person name="Mueller C.A."/>
            <person name="Pfiffner J."/>
            <person name="Priest M."/>
            <person name="Russ C."/>
            <person name="Smialowska A."/>
            <person name="Swoboda P."/>
            <person name="Sykes S.M."/>
            <person name="Vaughn M."/>
            <person name="Vengrova S."/>
            <person name="Yoder R."/>
            <person name="Zeng Q."/>
            <person name="Allshire R."/>
            <person name="Baulcombe D."/>
            <person name="Birren B.W."/>
            <person name="Brown W."/>
            <person name="Ekwall K."/>
            <person name="Kellis M."/>
            <person name="Leatherwood J."/>
            <person name="Levin H."/>
            <person name="Margalit H."/>
            <person name="Martienssen R."/>
            <person name="Nieduszynski C.A."/>
            <person name="Spatafora J.W."/>
            <person name="Friedman N."/>
            <person name="Dalgaard J.Z."/>
            <person name="Baumann P."/>
            <person name="Niki H."/>
            <person name="Regev A."/>
            <person name="Nusbaum C."/>
        </authorList>
    </citation>
    <scope>NUCLEOTIDE SEQUENCE [LARGE SCALE GENOMIC DNA]</scope>
    <source>
        <strain evidence="4">OY26 / ATCC MYA-4695 / CBS 11777 / NBRC 106824 / NRRL Y48691</strain>
    </source>
</reference>
<dbReference type="GeneID" id="25038075"/>
<dbReference type="OMA" id="YGGINIH"/>
<evidence type="ECO:0000313" key="3">
    <source>
        <dbReference type="EMBL" id="EPY53220.1"/>
    </source>
</evidence>
<dbReference type="OrthoDB" id="10268103at2759"/>
<dbReference type="InterPro" id="IPR005793">
    <property type="entry name" value="Formyl_trans_C"/>
</dbReference>
<protein>
    <submittedName>
        <fullName evidence="3">Methionyl-tRNA formyltransferase Fmt1</fullName>
    </submittedName>
</protein>
<dbReference type="PANTHER" id="PTHR11138:SF5">
    <property type="entry name" value="METHIONYL-TRNA FORMYLTRANSFERASE, MITOCHONDRIAL"/>
    <property type="match status" value="1"/>
</dbReference>
<dbReference type="GO" id="GO:0004479">
    <property type="term" value="F:methionyl-tRNA formyltransferase activity"/>
    <property type="evidence" value="ECO:0007669"/>
    <property type="project" value="TreeGrafter"/>
</dbReference>
<keyword evidence="4" id="KW-1185">Reference proteome</keyword>
<feature type="domain" description="Formyl transferase N-terminal" evidence="1">
    <location>
        <begin position="49"/>
        <end position="145"/>
    </location>
</feature>
<dbReference type="Proteomes" id="UP000015464">
    <property type="component" value="Unassembled WGS sequence"/>
</dbReference>
<dbReference type="Gene3D" id="3.40.50.12230">
    <property type="match status" value="1"/>
</dbReference>
<proteinExistence type="predicted"/>
<dbReference type="GO" id="GO:0005739">
    <property type="term" value="C:mitochondrion"/>
    <property type="evidence" value="ECO:0007669"/>
    <property type="project" value="TreeGrafter"/>
</dbReference>